<dbReference type="InterPro" id="IPR053133">
    <property type="entry name" value="Sexual_fusion_gp"/>
</dbReference>
<feature type="transmembrane region" description="Helical" evidence="2">
    <location>
        <begin position="821"/>
        <end position="840"/>
    </location>
</feature>
<protein>
    <recommendedName>
        <fullName evidence="3">IPT/TIG domain-containing protein</fullName>
    </recommendedName>
</protein>
<feature type="transmembrane region" description="Helical" evidence="2">
    <location>
        <begin position="7"/>
        <end position="24"/>
    </location>
</feature>
<feature type="compositionally biased region" description="Low complexity" evidence="1">
    <location>
        <begin position="803"/>
        <end position="812"/>
    </location>
</feature>
<dbReference type="InterPro" id="IPR032675">
    <property type="entry name" value="LRR_dom_sf"/>
</dbReference>
<feature type="region of interest" description="Disordered" evidence="1">
    <location>
        <begin position="723"/>
        <end position="817"/>
    </location>
</feature>
<evidence type="ECO:0000259" key="3">
    <source>
        <dbReference type="Pfam" id="PF01833"/>
    </source>
</evidence>
<proteinExistence type="predicted"/>
<keyword evidence="5" id="KW-1185">Reference proteome</keyword>
<dbReference type="EMBL" id="GL871255">
    <property type="protein sequence ID" value="EGC31427.1"/>
    <property type="molecule type" value="Genomic_DNA"/>
</dbReference>
<sequence length="887" mass="100516">MKYINYYIIFFLFYINLCIIFSFANDEPTQILNSIQNKTANEIISLFEGKHVEDPCSHAFFKCRNIHNNNDKDKDDEKNKKDENDKDDSYYTVSSITLPVPKYNIDFINITIDLTVFQDLETIKIRGDAKILLPANFYNNLDKFKKIRKIVSYYQFSSIKESIVIPSSLSVYRVNYVAAKFSNNFFSSSISRIEFNRSLDGFELPKEFTDNEHLETITLPLSLISPDLPKNGKGLPKLTSLTIMVDVENKKQDFNFPSLEEFPNLIKLSISSSWGKEKRLYQLPSFKHMENLKQLYIYGDLFYSSNSSSVLNLSKQHNFKSLELWNCFFLTNCSSYPCIKFSNDTENVSVSTTLTQFNMSLINYDIVKTLKVSRNMLEQPLPEFPPNKLINFHLYNSKISDSIPASYCGRSFNISNNEMIGFVPECFLCEKPNNAIYQGNYFKNYDDSYKPTCPNFKINDMVNIPIIKTDGSDGIIISGTDIGYGISTQYDYIVLIPNKKIEIFPGKGIGLSKVIKINFFYNPSYDYNLKYQYENPIINFYNTSTINNITFIILSGNGFNYITDNQFYINGNCFISSIAKDGTSTIVFGNDDGQSIRATDNSTNPFESMKNGEDFEIYTVVGDQKSNPVTFIYLKEDLEINTTVISGERLNIQGGEATFGGSFHTSNQTLVSLKINDQLCKVIKLTKSSITIKYPSVPKAGNYSLVLNVGGNLLKTNILFDKSDSSSESTHSDSNHKSKGSSEHRDSSKSSESNKNSSSHNNKNDSGSTNDSNDFFPTNKPTRTPSVTPQPSENSKSHENIITTTPSPTSPSDNSSRKGTIVSAVFIIISILAITSFILYKKPDLRNKIFKKLGIIGGNRYSMLSRNMIPNSFEDIDDYENELDEFL</sequence>
<feature type="compositionally biased region" description="Polar residues" evidence="1">
    <location>
        <begin position="769"/>
        <end position="794"/>
    </location>
</feature>
<evidence type="ECO:0000256" key="1">
    <source>
        <dbReference type="SAM" id="MobiDB-lite"/>
    </source>
</evidence>
<name>F0ZXB6_DICPU</name>
<dbReference type="OMA" id="VECEYIN"/>
<evidence type="ECO:0000313" key="5">
    <source>
        <dbReference type="Proteomes" id="UP000001064"/>
    </source>
</evidence>
<dbReference type="InParanoid" id="F0ZXB6"/>
<keyword evidence="2" id="KW-0472">Membrane</keyword>
<keyword evidence="2" id="KW-0812">Transmembrane</keyword>
<dbReference type="GO" id="GO:0045335">
    <property type="term" value="C:phagocytic vesicle"/>
    <property type="evidence" value="ECO:0000318"/>
    <property type="project" value="GO_Central"/>
</dbReference>
<dbReference type="GO" id="GO:0005886">
    <property type="term" value="C:plasma membrane"/>
    <property type="evidence" value="ECO:0000318"/>
    <property type="project" value="GO_Central"/>
</dbReference>
<dbReference type="VEuPathDB" id="AmoebaDB:DICPUDRAFT_99223"/>
<feature type="domain" description="IPT/TIG" evidence="3">
    <location>
        <begin position="647"/>
        <end position="720"/>
    </location>
</feature>
<dbReference type="Proteomes" id="UP000001064">
    <property type="component" value="Unassembled WGS sequence"/>
</dbReference>
<organism evidence="4 5">
    <name type="scientific">Dictyostelium purpureum</name>
    <name type="common">Slime mold</name>
    <dbReference type="NCBI Taxonomy" id="5786"/>
    <lineage>
        <taxon>Eukaryota</taxon>
        <taxon>Amoebozoa</taxon>
        <taxon>Evosea</taxon>
        <taxon>Eumycetozoa</taxon>
        <taxon>Dictyostelia</taxon>
        <taxon>Dictyosteliales</taxon>
        <taxon>Dictyosteliaceae</taxon>
        <taxon>Dictyostelium</taxon>
    </lineage>
</organism>
<feature type="compositionally biased region" description="Basic and acidic residues" evidence="1">
    <location>
        <begin position="723"/>
        <end position="749"/>
    </location>
</feature>
<dbReference type="AlphaFoldDB" id="F0ZXB6"/>
<dbReference type="Pfam" id="PF01833">
    <property type="entry name" value="TIG"/>
    <property type="match status" value="1"/>
</dbReference>
<dbReference type="GO" id="GO:0006907">
    <property type="term" value="P:pinocytosis"/>
    <property type="evidence" value="ECO:0000318"/>
    <property type="project" value="GO_Central"/>
</dbReference>
<accession>F0ZXB6</accession>
<dbReference type="SUPFAM" id="SSF52047">
    <property type="entry name" value="RNI-like"/>
    <property type="match status" value="1"/>
</dbReference>
<dbReference type="KEGG" id="dpp:DICPUDRAFT_99223"/>
<evidence type="ECO:0000256" key="2">
    <source>
        <dbReference type="SAM" id="Phobius"/>
    </source>
</evidence>
<evidence type="ECO:0000313" key="4">
    <source>
        <dbReference type="EMBL" id="EGC31427.1"/>
    </source>
</evidence>
<dbReference type="PANTHER" id="PTHR31093">
    <property type="entry name" value="CELL SURFACE GLYCOPROTEIN GP138-RELATED-RELATED"/>
    <property type="match status" value="1"/>
</dbReference>
<reference evidence="5" key="1">
    <citation type="journal article" date="2011" name="Genome Biol.">
        <title>Comparative genomics of the social amoebae Dictyostelium discoideum and Dictyostelium purpureum.</title>
        <authorList>
            <consortium name="US DOE Joint Genome Institute (JGI-PGF)"/>
            <person name="Sucgang R."/>
            <person name="Kuo A."/>
            <person name="Tian X."/>
            <person name="Salerno W."/>
            <person name="Parikh A."/>
            <person name="Feasley C.L."/>
            <person name="Dalin E."/>
            <person name="Tu H."/>
            <person name="Huang E."/>
            <person name="Barry K."/>
            <person name="Lindquist E."/>
            <person name="Shapiro H."/>
            <person name="Bruce D."/>
            <person name="Schmutz J."/>
            <person name="Salamov A."/>
            <person name="Fey P."/>
            <person name="Gaudet P."/>
            <person name="Anjard C."/>
            <person name="Babu M.M."/>
            <person name="Basu S."/>
            <person name="Bushmanova Y."/>
            <person name="van der Wel H."/>
            <person name="Katoh-Kurasawa M."/>
            <person name="Dinh C."/>
            <person name="Coutinho P.M."/>
            <person name="Saito T."/>
            <person name="Elias M."/>
            <person name="Schaap P."/>
            <person name="Kay R.R."/>
            <person name="Henrissat B."/>
            <person name="Eichinger L."/>
            <person name="Rivero F."/>
            <person name="Putnam N.H."/>
            <person name="West C.M."/>
            <person name="Loomis W.F."/>
            <person name="Chisholm R.L."/>
            <person name="Shaulsky G."/>
            <person name="Strassmann J.E."/>
            <person name="Queller D.C."/>
            <person name="Kuspa A."/>
            <person name="Grigoriev I.V."/>
        </authorList>
    </citation>
    <scope>NUCLEOTIDE SEQUENCE [LARGE SCALE GENOMIC DNA]</scope>
    <source>
        <strain evidence="5">QSDP1</strain>
    </source>
</reference>
<dbReference type="InterPro" id="IPR002909">
    <property type="entry name" value="IPT_dom"/>
</dbReference>
<gene>
    <name evidence="4" type="ORF">DICPUDRAFT_99223</name>
</gene>
<dbReference type="Gene3D" id="3.80.10.10">
    <property type="entry name" value="Ribonuclease Inhibitor"/>
    <property type="match status" value="1"/>
</dbReference>
<feature type="compositionally biased region" description="Low complexity" evidence="1">
    <location>
        <begin position="750"/>
        <end position="768"/>
    </location>
</feature>
<dbReference type="GeneID" id="10505800"/>
<dbReference type="RefSeq" id="XP_003292060.1">
    <property type="nucleotide sequence ID" value="XM_003292012.1"/>
</dbReference>
<dbReference type="FunCoup" id="F0ZXB6">
    <property type="interactions" value="311"/>
</dbReference>
<dbReference type="PANTHER" id="PTHR31093:SF4">
    <property type="entry name" value="CELL SURFACE GLYCOPROTEIN-RELATED"/>
    <property type="match status" value="1"/>
</dbReference>
<keyword evidence="2" id="KW-1133">Transmembrane helix</keyword>